<keyword evidence="2" id="KW-0677">Repeat</keyword>
<dbReference type="Gene3D" id="3.80.10.10">
    <property type="entry name" value="Ribonuclease Inhibitor"/>
    <property type="match status" value="2"/>
</dbReference>
<dbReference type="PANTHER" id="PTHR47566">
    <property type="match status" value="1"/>
</dbReference>
<dbReference type="OrthoDB" id="2045802at2"/>
<dbReference type="Proteomes" id="UP000287872">
    <property type="component" value="Unassembled WGS sequence"/>
</dbReference>
<name>A0A401UTF9_9CLOT</name>
<proteinExistence type="predicted"/>
<reference evidence="3 4" key="1">
    <citation type="submission" date="2018-11" db="EMBL/GenBank/DDBJ databases">
        <title>Genome sequencing and assembly of Clostridium tagluense strain A121.</title>
        <authorList>
            <person name="Murakami T."/>
            <person name="Segawa T."/>
            <person name="Shcherbakova V.A."/>
            <person name="Mori H."/>
            <person name="Yoshimura Y."/>
        </authorList>
    </citation>
    <scope>NUCLEOTIDE SEQUENCE [LARGE SCALE GENOMIC DNA]</scope>
    <source>
        <strain evidence="3 4">A121</strain>
    </source>
</reference>
<evidence type="ECO:0008006" key="5">
    <source>
        <dbReference type="Google" id="ProtNLM"/>
    </source>
</evidence>
<protein>
    <recommendedName>
        <fullName evidence="5">PKD domain-containing protein</fullName>
    </recommendedName>
</protein>
<evidence type="ECO:0000256" key="1">
    <source>
        <dbReference type="ARBA" id="ARBA00022614"/>
    </source>
</evidence>
<dbReference type="SUPFAM" id="SSF52058">
    <property type="entry name" value="L domain-like"/>
    <property type="match status" value="1"/>
</dbReference>
<comment type="caution">
    <text evidence="3">The sequence shown here is derived from an EMBL/GenBank/DDBJ whole genome shotgun (WGS) entry which is preliminary data.</text>
</comment>
<dbReference type="InterPro" id="IPR032675">
    <property type="entry name" value="LRR_dom_sf"/>
</dbReference>
<sequence length="715" mass="78690">MRQIKNTLMIFIAAIFVMAGVLGNVVTKAEVVNPVTPIINYVGVDHSPLVVGDTETFTVTSSKFVGKVQYRAFLFDGKTWNELTSGYSVAVDAKTPYVLPETPAFKSGKYKLSIWVKREGTTGSNKKSYDTYYAEELNCVTKDNEIRVYANGAPKVETNGLAFKFNGIENIGGIKGPYLYKLHIYNPRTGVWTSASSEYTETPSYIFKEAGTYMVIVHANTVNSPTWRNYIAGKTTGAYEAFKTIMVTVNDSSVALEKPGIINAISDGTDITSKFTDKYFKSYVYSLIGKTSPSPILYSDVKNIKVLDVNSGQPRIELSGPYSYNISSLDGIQYFTALTGLSCSSNKLTMLDLSKNTALTELSCYNNKLTTLDLSNNTKLTLLDCANPLKTLDVSKNTALIKLTCSNSQLTTLDLSKNTALTKLNCDNNELTTLDLSKNIALTLVECGANKLTTLNVNNNIALTELNCGSNQLTTLDVSKDTALTLLNCNDNKLTTIDTNTALTELYCVSNKLTALDVSKNIALTLLDCRHNELTTLDISKNSALTKYLECSYNKLTTLVINPGLGILHCNNNQLETLDVSKYTGLFWLDCSNNKLTTLNTNTALTELRCKNNSLSTIDLSKNTALGFLECPNNKLTTLDVSKNTAITLLYCDNNSLKTLDLSKNTALINLNCNYNQLTSLLSIKDTWYTQWYRPQYTDSSHIATTESLGITIKN</sequence>
<organism evidence="3 4">
    <name type="scientific">Clostridium tagluense</name>
    <dbReference type="NCBI Taxonomy" id="360422"/>
    <lineage>
        <taxon>Bacteria</taxon>
        <taxon>Bacillati</taxon>
        <taxon>Bacillota</taxon>
        <taxon>Clostridia</taxon>
        <taxon>Eubacteriales</taxon>
        <taxon>Clostridiaceae</taxon>
        <taxon>Clostridium</taxon>
    </lineage>
</organism>
<keyword evidence="1" id="KW-0433">Leucine-rich repeat</keyword>
<accession>A0A401UTF9</accession>
<evidence type="ECO:0000313" key="4">
    <source>
        <dbReference type="Proteomes" id="UP000287872"/>
    </source>
</evidence>
<dbReference type="RefSeq" id="WP_125005841.1">
    <property type="nucleotide sequence ID" value="NZ_BHYK01000043.1"/>
</dbReference>
<dbReference type="GO" id="GO:0035591">
    <property type="term" value="F:signaling adaptor activity"/>
    <property type="evidence" value="ECO:0007669"/>
    <property type="project" value="TreeGrafter"/>
</dbReference>
<keyword evidence="4" id="KW-1185">Reference proteome</keyword>
<evidence type="ECO:0000256" key="2">
    <source>
        <dbReference type="ARBA" id="ARBA00022737"/>
    </source>
</evidence>
<evidence type="ECO:0000313" key="3">
    <source>
        <dbReference type="EMBL" id="GCD12835.1"/>
    </source>
</evidence>
<dbReference type="InterPro" id="IPR052574">
    <property type="entry name" value="CDIRP"/>
</dbReference>
<dbReference type="AlphaFoldDB" id="A0A401UTF9"/>
<dbReference type="PANTHER" id="PTHR47566:SF1">
    <property type="entry name" value="PROTEIN NUD1"/>
    <property type="match status" value="1"/>
</dbReference>
<gene>
    <name evidence="3" type="ORF">Ctaglu_44580</name>
</gene>
<dbReference type="EMBL" id="BHYK01000043">
    <property type="protein sequence ID" value="GCD12835.1"/>
    <property type="molecule type" value="Genomic_DNA"/>
</dbReference>